<accession>A0A7G7WBT9</accession>
<dbReference type="SMART" id="SM00530">
    <property type="entry name" value="HTH_XRE"/>
    <property type="match status" value="1"/>
</dbReference>
<dbReference type="EMBL" id="CP060202">
    <property type="protein sequence ID" value="QNH63832.1"/>
    <property type="molecule type" value="Genomic_DNA"/>
</dbReference>
<dbReference type="AlphaFoldDB" id="A0A7G7WBT9"/>
<dbReference type="KEGG" id="hsk:H4317_08565"/>
<evidence type="ECO:0000256" key="1">
    <source>
        <dbReference type="SAM" id="MobiDB-lite"/>
    </source>
</evidence>
<dbReference type="GO" id="GO:0003677">
    <property type="term" value="F:DNA binding"/>
    <property type="evidence" value="ECO:0007669"/>
    <property type="project" value="InterPro"/>
</dbReference>
<dbReference type="PROSITE" id="PS50943">
    <property type="entry name" value="HTH_CROC1"/>
    <property type="match status" value="1"/>
</dbReference>
<dbReference type="SUPFAM" id="SSF47413">
    <property type="entry name" value="lambda repressor-like DNA-binding domains"/>
    <property type="match status" value="1"/>
</dbReference>
<reference evidence="3 4" key="1">
    <citation type="submission" date="2020-08" db="EMBL/GenBank/DDBJ databases">
        <title>Hymenobacter sp. S2-20-2 genome sequencing.</title>
        <authorList>
            <person name="Jin L."/>
        </authorList>
    </citation>
    <scope>NUCLEOTIDE SEQUENCE [LARGE SCALE GENOMIC DNA]</scope>
    <source>
        <strain evidence="3 4">S2-20-2</strain>
    </source>
</reference>
<evidence type="ECO:0000313" key="3">
    <source>
        <dbReference type="EMBL" id="QNH63832.1"/>
    </source>
</evidence>
<evidence type="ECO:0000313" key="4">
    <source>
        <dbReference type="Proteomes" id="UP000515489"/>
    </source>
</evidence>
<proteinExistence type="predicted"/>
<feature type="region of interest" description="Disordered" evidence="1">
    <location>
        <begin position="72"/>
        <end position="112"/>
    </location>
</feature>
<gene>
    <name evidence="3" type="ORF">H4317_08565</name>
</gene>
<feature type="domain" description="HTH cro/C1-type" evidence="2">
    <location>
        <begin position="2"/>
        <end position="54"/>
    </location>
</feature>
<dbReference type="RefSeq" id="WP_185889707.1">
    <property type="nucleotide sequence ID" value="NZ_CP060202.1"/>
</dbReference>
<dbReference type="Proteomes" id="UP000515489">
    <property type="component" value="Chromosome"/>
</dbReference>
<dbReference type="InterPro" id="IPR010982">
    <property type="entry name" value="Lambda_DNA-bd_dom_sf"/>
</dbReference>
<dbReference type="InterPro" id="IPR001387">
    <property type="entry name" value="Cro/C1-type_HTH"/>
</dbReference>
<feature type="compositionally biased region" description="Polar residues" evidence="1">
    <location>
        <begin position="95"/>
        <end position="112"/>
    </location>
</feature>
<sequence length="209" mass="22119">MLLEAKQLTPTQFADAIGVARPVVSHILSGRNKPSLEVVQKIIGAFPDIALPWLLSGTGNMAAEPVRSASMPLEPDLAKAPAKRSSIKTPKAARETQQGLSFGDNTTQQNTGAPEAFMSTVDTLARPALNTDSLQPRAAVPIDTAPTILNQGSSRHEGVSAGSVSAPAPNLALPPAPPLLAQVADKEKAIRRIVIFYRDGTFTDYQPEH</sequence>
<dbReference type="Gene3D" id="1.10.260.40">
    <property type="entry name" value="lambda repressor-like DNA-binding domains"/>
    <property type="match status" value="1"/>
</dbReference>
<dbReference type="CDD" id="cd00093">
    <property type="entry name" value="HTH_XRE"/>
    <property type="match status" value="1"/>
</dbReference>
<organism evidence="3 4">
    <name type="scientific">Hymenobacter sediminicola</name>
    <dbReference type="NCBI Taxonomy" id="2761579"/>
    <lineage>
        <taxon>Bacteria</taxon>
        <taxon>Pseudomonadati</taxon>
        <taxon>Bacteroidota</taxon>
        <taxon>Cytophagia</taxon>
        <taxon>Cytophagales</taxon>
        <taxon>Hymenobacteraceae</taxon>
        <taxon>Hymenobacter</taxon>
    </lineage>
</organism>
<dbReference type="Pfam" id="PF01381">
    <property type="entry name" value="HTH_3"/>
    <property type="match status" value="1"/>
</dbReference>
<protein>
    <submittedName>
        <fullName evidence="3">Helix-turn-helix transcriptional regulator</fullName>
    </submittedName>
</protein>
<evidence type="ECO:0000259" key="2">
    <source>
        <dbReference type="PROSITE" id="PS50943"/>
    </source>
</evidence>
<name>A0A7G7WBT9_9BACT</name>
<keyword evidence="4" id="KW-1185">Reference proteome</keyword>